<keyword evidence="3" id="KW-0032">Aminotransferase</keyword>
<dbReference type="Gene3D" id="3.40.640.10">
    <property type="entry name" value="Type I PLP-dependent aspartate aminotransferase-like (Major domain)"/>
    <property type="match status" value="1"/>
</dbReference>
<dbReference type="InterPro" id="IPR050596">
    <property type="entry name" value="AspAT/PAT-like"/>
</dbReference>
<evidence type="ECO:0000256" key="3">
    <source>
        <dbReference type="ARBA" id="ARBA00022576"/>
    </source>
</evidence>
<dbReference type="SUPFAM" id="SSF53383">
    <property type="entry name" value="PLP-dependent transferases"/>
    <property type="match status" value="1"/>
</dbReference>
<name>A0A4R0RE16_9APHY</name>
<dbReference type="GO" id="GO:0008483">
    <property type="term" value="F:transaminase activity"/>
    <property type="evidence" value="ECO:0007669"/>
    <property type="project" value="UniProtKB-KW"/>
</dbReference>
<dbReference type="EMBL" id="RWJN01000138">
    <property type="protein sequence ID" value="TCD66361.1"/>
    <property type="molecule type" value="Genomic_DNA"/>
</dbReference>
<evidence type="ECO:0000256" key="2">
    <source>
        <dbReference type="ARBA" id="ARBA00007441"/>
    </source>
</evidence>
<sequence length="443" mass="48551">MRWSHVARAQRAMFTTSMAASSNSNVRFRISSAVEATSRPPIPQAYAWAAAYRPTPGRPLLDMSQGVPGTPPPKLFLDTLAEFSADPKNCGYVENVGEMALREAAVKEMKIAYAGRDGEGEVDVKAEDVAITAGCNLAFFASVMTVAEKGDEIILPVPWYFNHEMTLSSLGIDTVTLQTSPEKHFQPSPEECERLITSKTKAVVLVTPNNPTGAIYPPSLIESFAKLALTHNLALIIDETYRDFLNPAHHPPHNLFSSKPSSTFPEDWSWRSSIIHLFSFSKSYCIPGHRVGLICASPSLIPELNKALDNIQICAPRPPQLALAACLAELRPFVKDTARSLEARHALFKSVLPSNWKIGAQGGYYAFVKHPFKGVDARVVCERLAKEMGVVCLPAGFFGPSGGIKDGDQWVRFSVANVDDDKVRLVCERLKECEDAFGWKASA</sequence>
<evidence type="ECO:0000259" key="6">
    <source>
        <dbReference type="Pfam" id="PF00155"/>
    </source>
</evidence>
<keyword evidence="4" id="KW-0808">Transferase</keyword>
<keyword evidence="5" id="KW-0663">Pyridoxal phosphate</keyword>
<reference evidence="7 8" key="1">
    <citation type="submission" date="2018-11" db="EMBL/GenBank/DDBJ databases">
        <title>Genome assembly of Steccherinum ochraceum LE-BIN_3174, the white-rot fungus of the Steccherinaceae family (The Residual Polyporoid clade, Polyporales, Basidiomycota).</title>
        <authorList>
            <person name="Fedorova T.V."/>
            <person name="Glazunova O.A."/>
            <person name="Landesman E.O."/>
            <person name="Moiseenko K.V."/>
            <person name="Psurtseva N.V."/>
            <person name="Savinova O.S."/>
            <person name="Shakhova N.V."/>
            <person name="Tyazhelova T.V."/>
            <person name="Vasina D.V."/>
        </authorList>
    </citation>
    <scope>NUCLEOTIDE SEQUENCE [LARGE SCALE GENOMIC DNA]</scope>
    <source>
        <strain evidence="7 8">LE-BIN_3174</strain>
    </source>
</reference>
<proteinExistence type="inferred from homology"/>
<evidence type="ECO:0000256" key="4">
    <source>
        <dbReference type="ARBA" id="ARBA00022679"/>
    </source>
</evidence>
<dbReference type="InterPro" id="IPR004839">
    <property type="entry name" value="Aminotransferase_I/II_large"/>
</dbReference>
<comment type="caution">
    <text evidence="7">The sequence shown here is derived from an EMBL/GenBank/DDBJ whole genome shotgun (WGS) entry which is preliminary data.</text>
</comment>
<comment type="cofactor">
    <cofactor evidence="1">
        <name>pyridoxal 5'-phosphate</name>
        <dbReference type="ChEBI" id="CHEBI:597326"/>
    </cofactor>
</comment>
<dbReference type="STRING" id="92696.A0A4R0RE16"/>
<evidence type="ECO:0000256" key="1">
    <source>
        <dbReference type="ARBA" id="ARBA00001933"/>
    </source>
</evidence>
<gene>
    <name evidence="7" type="ORF">EIP91_001467</name>
</gene>
<evidence type="ECO:0000313" key="7">
    <source>
        <dbReference type="EMBL" id="TCD66361.1"/>
    </source>
</evidence>
<feature type="domain" description="Aminotransferase class I/classII large" evidence="6">
    <location>
        <begin position="60"/>
        <end position="430"/>
    </location>
</feature>
<dbReference type="Pfam" id="PF00155">
    <property type="entry name" value="Aminotran_1_2"/>
    <property type="match status" value="1"/>
</dbReference>
<dbReference type="CDD" id="cd00609">
    <property type="entry name" value="AAT_like"/>
    <property type="match status" value="1"/>
</dbReference>
<organism evidence="7 8">
    <name type="scientific">Steccherinum ochraceum</name>
    <dbReference type="NCBI Taxonomy" id="92696"/>
    <lineage>
        <taxon>Eukaryota</taxon>
        <taxon>Fungi</taxon>
        <taxon>Dikarya</taxon>
        <taxon>Basidiomycota</taxon>
        <taxon>Agaricomycotina</taxon>
        <taxon>Agaricomycetes</taxon>
        <taxon>Polyporales</taxon>
        <taxon>Steccherinaceae</taxon>
        <taxon>Steccherinum</taxon>
    </lineage>
</organism>
<evidence type="ECO:0000313" key="8">
    <source>
        <dbReference type="Proteomes" id="UP000292702"/>
    </source>
</evidence>
<dbReference type="InterPro" id="IPR015424">
    <property type="entry name" value="PyrdxlP-dep_Trfase"/>
</dbReference>
<evidence type="ECO:0000256" key="5">
    <source>
        <dbReference type="ARBA" id="ARBA00022898"/>
    </source>
</evidence>
<dbReference type="GO" id="GO:0006520">
    <property type="term" value="P:amino acid metabolic process"/>
    <property type="evidence" value="ECO:0007669"/>
    <property type="project" value="InterPro"/>
</dbReference>
<dbReference type="Proteomes" id="UP000292702">
    <property type="component" value="Unassembled WGS sequence"/>
</dbReference>
<comment type="similarity">
    <text evidence="2">Belongs to the class-I pyridoxal-phosphate-dependent aminotransferase family.</text>
</comment>
<dbReference type="InterPro" id="IPR015421">
    <property type="entry name" value="PyrdxlP-dep_Trfase_major"/>
</dbReference>
<dbReference type="AlphaFoldDB" id="A0A4R0RE16"/>
<protein>
    <recommendedName>
        <fullName evidence="6">Aminotransferase class I/classII large domain-containing protein</fullName>
    </recommendedName>
</protein>
<dbReference type="PANTHER" id="PTHR46383:SF1">
    <property type="entry name" value="ASPARTATE AMINOTRANSFERASE"/>
    <property type="match status" value="1"/>
</dbReference>
<dbReference type="OrthoDB" id="7042322at2759"/>
<dbReference type="PANTHER" id="PTHR46383">
    <property type="entry name" value="ASPARTATE AMINOTRANSFERASE"/>
    <property type="match status" value="1"/>
</dbReference>
<dbReference type="GO" id="GO:0030170">
    <property type="term" value="F:pyridoxal phosphate binding"/>
    <property type="evidence" value="ECO:0007669"/>
    <property type="project" value="InterPro"/>
</dbReference>
<keyword evidence="8" id="KW-1185">Reference proteome</keyword>
<accession>A0A4R0RE16</accession>
<dbReference type="NCBIfam" id="NF005732">
    <property type="entry name" value="PRK07550.1"/>
    <property type="match status" value="1"/>
</dbReference>